<evidence type="ECO:0000256" key="3">
    <source>
        <dbReference type="ARBA" id="ARBA00022664"/>
    </source>
</evidence>
<proteinExistence type="evidence at transcript level"/>
<evidence type="ECO:0000313" key="8">
    <source>
        <dbReference type="EMBL" id="JAC86109.1"/>
    </source>
</evidence>
<comment type="subunit">
    <text evidence="7">May be part of a spliceosome complex.</text>
</comment>
<dbReference type="Pfam" id="PF08231">
    <property type="entry name" value="SYF2"/>
    <property type="match status" value="1"/>
</dbReference>
<keyword evidence="3 7" id="KW-0507">mRNA processing</keyword>
<keyword evidence="5 7" id="KW-0508">mRNA splicing</keyword>
<dbReference type="InterPro" id="IPR013260">
    <property type="entry name" value="mRNA_splic_SYF2"/>
</dbReference>
<dbReference type="PANTHER" id="PTHR13264:SF5">
    <property type="entry name" value="PRE-MRNA-SPLICING FACTOR SYF2"/>
    <property type="match status" value="1"/>
</dbReference>
<dbReference type="AlphaFoldDB" id="A0A069DXM7"/>
<evidence type="ECO:0000256" key="7">
    <source>
        <dbReference type="RuleBase" id="RU367148"/>
    </source>
</evidence>
<dbReference type="GO" id="GO:0000398">
    <property type="term" value="P:mRNA splicing, via spliceosome"/>
    <property type="evidence" value="ECO:0007669"/>
    <property type="project" value="UniProtKB-UniRule"/>
</dbReference>
<dbReference type="GO" id="GO:0000974">
    <property type="term" value="C:Prp19 complex"/>
    <property type="evidence" value="ECO:0007669"/>
    <property type="project" value="TreeGrafter"/>
</dbReference>
<protein>
    <recommendedName>
        <fullName evidence="7">Pre-mRNA-splicing factor SYF2</fullName>
    </recommendedName>
</protein>
<dbReference type="EMBL" id="GBGD01002780">
    <property type="protein sequence ID" value="JAC86109.1"/>
    <property type="molecule type" value="mRNA"/>
</dbReference>
<evidence type="ECO:0000256" key="4">
    <source>
        <dbReference type="ARBA" id="ARBA00022728"/>
    </source>
</evidence>
<evidence type="ECO:0000256" key="2">
    <source>
        <dbReference type="ARBA" id="ARBA00010028"/>
    </source>
</evidence>
<reference evidence="8" key="1">
    <citation type="journal article" date="2015" name="J. Med. Entomol.">
        <title>A Deep Insight Into the Sialotranscriptome of the Chagas Disease Vector, Panstrongylus megistus (Hemiptera: Heteroptera).</title>
        <authorList>
            <person name="Ribeiro J.M."/>
            <person name="Schwarz A."/>
            <person name="Francischetti I.M."/>
        </authorList>
    </citation>
    <scope>NUCLEOTIDE SEQUENCE</scope>
    <source>
        <tissue evidence="8">Salivary glands</tissue>
    </source>
</reference>
<evidence type="ECO:0000256" key="1">
    <source>
        <dbReference type="ARBA" id="ARBA00004123"/>
    </source>
</evidence>
<dbReference type="PANTHER" id="PTHR13264">
    <property type="entry name" value="GCIP-INTERACTING PROTEIN P29"/>
    <property type="match status" value="1"/>
</dbReference>
<name>A0A069DXM7_9HEMI</name>
<dbReference type="GO" id="GO:0071013">
    <property type="term" value="C:catalytic step 2 spliceosome"/>
    <property type="evidence" value="ECO:0007669"/>
    <property type="project" value="TreeGrafter"/>
</dbReference>
<dbReference type="GO" id="GO:0071014">
    <property type="term" value="C:post-mRNA release spliceosomal complex"/>
    <property type="evidence" value="ECO:0007669"/>
    <property type="project" value="TreeGrafter"/>
</dbReference>
<comment type="subcellular location">
    <subcellularLocation>
        <location evidence="1 7">Nucleus</location>
    </subcellularLocation>
</comment>
<sequence length="230" mass="27946">MEQNKEEKTKESVKEKYAERMKKLKELHLKRNEARQLNHKEVVEEDKRNKLPTNWEARKRRAEWILSDEKNREEALNNGEDYDRIKLLNIEAIEAEKLERRKKKKNPDQGFADYEQATVRQYNRLIRNIKPDMEDYYRKRERLGEAFYGGPNTILHGLHVDKKEDVDRMVNDLEKQIAKREKYSRRRTHNDDADIDYINDRNMKFNKKLERFYGQYTTEIKQNLERGTAV</sequence>
<comment type="function">
    <text evidence="7">Involved in pre-mRNA splicing.</text>
</comment>
<comment type="similarity">
    <text evidence="2 7">Belongs to the SYF2 family.</text>
</comment>
<evidence type="ECO:0000256" key="6">
    <source>
        <dbReference type="ARBA" id="ARBA00023242"/>
    </source>
</evidence>
<organism evidence="8">
    <name type="scientific">Panstrongylus megistus</name>
    <dbReference type="NCBI Taxonomy" id="65343"/>
    <lineage>
        <taxon>Eukaryota</taxon>
        <taxon>Metazoa</taxon>
        <taxon>Ecdysozoa</taxon>
        <taxon>Arthropoda</taxon>
        <taxon>Hexapoda</taxon>
        <taxon>Insecta</taxon>
        <taxon>Pterygota</taxon>
        <taxon>Neoptera</taxon>
        <taxon>Paraneoptera</taxon>
        <taxon>Hemiptera</taxon>
        <taxon>Heteroptera</taxon>
        <taxon>Panheteroptera</taxon>
        <taxon>Cimicomorpha</taxon>
        <taxon>Reduviidae</taxon>
        <taxon>Triatominae</taxon>
        <taxon>Panstrongylus</taxon>
    </lineage>
</organism>
<evidence type="ECO:0000256" key="5">
    <source>
        <dbReference type="ARBA" id="ARBA00023187"/>
    </source>
</evidence>
<keyword evidence="4 7" id="KW-0747">Spliceosome</keyword>
<accession>A0A069DXM7</accession>
<keyword evidence="6 7" id="KW-0539">Nucleus</keyword>